<sequence>MKVTYTGLLFSPAIELSQLLNMRATDIDDLITFKSFWYFKTLYIIEMVLQVV</sequence>
<reference evidence="1 2" key="1">
    <citation type="submission" date="2024-08" db="EMBL/GenBank/DDBJ databases">
        <title>Clostridium lapicellarii sp. nov., and Clostridium renhuaiense sp. nov., two species isolated from the mud in a fermentation cellar used for producing sauce-flavour Chinese liquors.</title>
        <authorList>
            <person name="Yang F."/>
            <person name="Wang H."/>
            <person name="Chen L.Q."/>
            <person name="Zhou N."/>
            <person name="Lu J.J."/>
            <person name="Pu X.X."/>
            <person name="Wan B."/>
            <person name="Wang L."/>
            <person name="Liu S.J."/>
        </authorList>
    </citation>
    <scope>NUCLEOTIDE SEQUENCE [LARGE SCALE GENOMIC DNA]</scope>
    <source>
        <strain evidence="1 2">MT-113</strain>
    </source>
</reference>
<organism evidence="1 2">
    <name type="scientific">Clostridium lapidicellarium</name>
    <dbReference type="NCBI Taxonomy" id="3240931"/>
    <lineage>
        <taxon>Bacteria</taxon>
        <taxon>Bacillati</taxon>
        <taxon>Bacillota</taxon>
        <taxon>Clostridia</taxon>
        <taxon>Eubacteriales</taxon>
        <taxon>Clostridiaceae</taxon>
        <taxon>Clostridium</taxon>
    </lineage>
</organism>
<dbReference type="EMBL" id="JBGFFE010000024">
    <property type="protein sequence ID" value="MEY8764593.1"/>
    <property type="molecule type" value="Genomic_DNA"/>
</dbReference>
<name>A0ABV4E0E8_9CLOT</name>
<evidence type="ECO:0000313" key="1">
    <source>
        <dbReference type="EMBL" id="MEY8764593.1"/>
    </source>
</evidence>
<comment type="caution">
    <text evidence="1">The sequence shown here is derived from an EMBL/GenBank/DDBJ whole genome shotgun (WGS) entry which is preliminary data.</text>
</comment>
<gene>
    <name evidence="1" type="ORF">AB8S09_13295</name>
</gene>
<proteinExistence type="predicted"/>
<dbReference type="Proteomes" id="UP001565220">
    <property type="component" value="Unassembled WGS sequence"/>
</dbReference>
<evidence type="ECO:0000313" key="2">
    <source>
        <dbReference type="Proteomes" id="UP001565220"/>
    </source>
</evidence>
<keyword evidence="2" id="KW-1185">Reference proteome</keyword>
<protein>
    <submittedName>
        <fullName evidence="1">Uncharacterized protein</fullName>
    </submittedName>
</protein>
<dbReference type="RefSeq" id="WP_294183540.1">
    <property type="nucleotide sequence ID" value="NZ_JBGFFE010000024.1"/>
</dbReference>
<accession>A0ABV4E0E8</accession>